<organism evidence="1 2">
    <name type="scientific">Diphasiastrum complanatum</name>
    <name type="common">Issler's clubmoss</name>
    <name type="synonym">Lycopodium complanatum</name>
    <dbReference type="NCBI Taxonomy" id="34168"/>
    <lineage>
        <taxon>Eukaryota</taxon>
        <taxon>Viridiplantae</taxon>
        <taxon>Streptophyta</taxon>
        <taxon>Embryophyta</taxon>
        <taxon>Tracheophyta</taxon>
        <taxon>Lycopodiopsida</taxon>
        <taxon>Lycopodiales</taxon>
        <taxon>Lycopodiaceae</taxon>
        <taxon>Lycopodioideae</taxon>
        <taxon>Diphasiastrum</taxon>
    </lineage>
</organism>
<dbReference type="Proteomes" id="UP001162992">
    <property type="component" value="Chromosome 20"/>
</dbReference>
<keyword evidence="2" id="KW-1185">Reference proteome</keyword>
<name>A0ACC2AQ86_DIPCM</name>
<protein>
    <submittedName>
        <fullName evidence="1">Uncharacterized protein</fullName>
    </submittedName>
</protein>
<dbReference type="EMBL" id="CM055111">
    <property type="protein sequence ID" value="KAJ7519672.1"/>
    <property type="molecule type" value="Genomic_DNA"/>
</dbReference>
<accession>A0ACC2AQ86</accession>
<proteinExistence type="predicted"/>
<reference evidence="2" key="1">
    <citation type="journal article" date="2024" name="Proc. Natl. Acad. Sci. U.S.A.">
        <title>Extraordinary preservation of gene collinearity over three hundred million years revealed in homosporous lycophytes.</title>
        <authorList>
            <person name="Li C."/>
            <person name="Wickell D."/>
            <person name="Kuo L.Y."/>
            <person name="Chen X."/>
            <person name="Nie B."/>
            <person name="Liao X."/>
            <person name="Peng D."/>
            <person name="Ji J."/>
            <person name="Jenkins J."/>
            <person name="Williams M."/>
            <person name="Shu S."/>
            <person name="Plott C."/>
            <person name="Barry K."/>
            <person name="Rajasekar S."/>
            <person name="Grimwood J."/>
            <person name="Han X."/>
            <person name="Sun S."/>
            <person name="Hou Z."/>
            <person name="He W."/>
            <person name="Dai G."/>
            <person name="Sun C."/>
            <person name="Schmutz J."/>
            <person name="Leebens-Mack J.H."/>
            <person name="Li F.W."/>
            <person name="Wang L."/>
        </authorList>
    </citation>
    <scope>NUCLEOTIDE SEQUENCE [LARGE SCALE GENOMIC DNA]</scope>
    <source>
        <strain evidence="2">cv. PW_Plant_1</strain>
    </source>
</reference>
<evidence type="ECO:0000313" key="1">
    <source>
        <dbReference type="EMBL" id="KAJ7519672.1"/>
    </source>
</evidence>
<evidence type="ECO:0000313" key="2">
    <source>
        <dbReference type="Proteomes" id="UP001162992"/>
    </source>
</evidence>
<sequence>MKNDISSLFGEMEESAIVRDERCGCYRAGNNKVVFIWKDKSSHW</sequence>
<gene>
    <name evidence="1" type="ORF">O6H91_20G050100</name>
</gene>
<comment type="caution">
    <text evidence="1">The sequence shown here is derived from an EMBL/GenBank/DDBJ whole genome shotgun (WGS) entry which is preliminary data.</text>
</comment>